<proteinExistence type="predicted"/>
<protein>
    <submittedName>
        <fullName evidence="1">Uncharacterized protein</fullName>
    </submittedName>
</protein>
<sequence length="63" mass="7090">MKKNNLDADFVSLFNCIFPAGWDRYCEPQNTLHIADDGTKDPLRVDGLKPVFGSYVLQATNTK</sequence>
<dbReference type="RefSeq" id="WP_062647364.1">
    <property type="nucleotide sequence ID" value="NZ_LPUR01000001.1"/>
</dbReference>
<reference evidence="1 2" key="2">
    <citation type="journal article" date="2016" name="Genome Announc.">
        <title>Draft Genome Sequence of a Biocontrol Rhizobacterium, Chryseobacterium kwangjuense Strain KJ1R5, Isolated from Pepper (Capsicum annuum).</title>
        <authorList>
            <person name="Jeong J.J."/>
            <person name="Park H."/>
            <person name="Park B.H."/>
            <person name="Mannaa M."/>
            <person name="Sang M.K."/>
            <person name="Choi I.G."/>
            <person name="Kim K.D."/>
        </authorList>
    </citation>
    <scope>NUCLEOTIDE SEQUENCE [LARGE SCALE GENOMIC DNA]</scope>
    <source>
        <strain evidence="1 2">KJ1R5</strain>
    </source>
</reference>
<dbReference type="EMBL" id="LPUR01000001">
    <property type="protein sequence ID" value="KXH84509.1"/>
    <property type="molecule type" value="Genomic_DNA"/>
</dbReference>
<reference evidence="2" key="1">
    <citation type="submission" date="2015-12" db="EMBL/GenBank/DDBJ databases">
        <title>Genome sequence of a biocontrol rhizobacterium Chryseobacterium kwangjuense strain KJ1R5 isolated from pepper (Capsicum annuum L.).</title>
        <authorList>
            <person name="Jeong J.-J."/>
            <person name="Park H."/>
            <person name="Mannaa M."/>
            <person name="Sang M.K."/>
            <person name="Choi I.-G."/>
            <person name="Kim K.D."/>
        </authorList>
    </citation>
    <scope>NUCLEOTIDE SEQUENCE [LARGE SCALE GENOMIC DNA]</scope>
    <source>
        <strain evidence="2">KJ1R5</strain>
    </source>
</reference>
<dbReference type="AlphaFoldDB" id="A0A135WHW5"/>
<dbReference type="Proteomes" id="UP000070513">
    <property type="component" value="Unassembled WGS sequence"/>
</dbReference>
<comment type="caution">
    <text evidence="1">The sequence shown here is derived from an EMBL/GenBank/DDBJ whole genome shotgun (WGS) entry which is preliminary data.</text>
</comment>
<organism evidence="1 2">
    <name type="scientific">Chryseobacterium kwangjuense</name>
    <dbReference type="NCBI Taxonomy" id="267125"/>
    <lineage>
        <taxon>Bacteria</taxon>
        <taxon>Pseudomonadati</taxon>
        <taxon>Bacteroidota</taxon>
        <taxon>Flavobacteriia</taxon>
        <taxon>Flavobacteriales</taxon>
        <taxon>Weeksellaceae</taxon>
        <taxon>Chryseobacterium group</taxon>
        <taxon>Chryseobacterium</taxon>
    </lineage>
</organism>
<name>A0A135WHW5_9FLAO</name>
<gene>
    <name evidence="1" type="ORF">AU378_01725</name>
</gene>
<evidence type="ECO:0000313" key="1">
    <source>
        <dbReference type="EMBL" id="KXH84509.1"/>
    </source>
</evidence>
<evidence type="ECO:0000313" key="2">
    <source>
        <dbReference type="Proteomes" id="UP000070513"/>
    </source>
</evidence>
<accession>A0A135WHW5</accession>